<dbReference type="Pfam" id="PF12937">
    <property type="entry name" value="F-box-like"/>
    <property type="match status" value="1"/>
</dbReference>
<dbReference type="InterPro" id="IPR052283">
    <property type="entry name" value="GenomicStab_NeuMorph_Reg"/>
</dbReference>
<feature type="region of interest" description="Disordered" evidence="1">
    <location>
        <begin position="1188"/>
        <end position="1221"/>
    </location>
</feature>
<keyword evidence="4" id="KW-1185">Reference proteome</keyword>
<dbReference type="Pfam" id="PF01429">
    <property type="entry name" value="MBD"/>
    <property type="match status" value="1"/>
</dbReference>
<dbReference type="PANTHER" id="PTHR15739:SF5">
    <property type="entry name" value="LD23158P"/>
    <property type="match status" value="1"/>
</dbReference>
<evidence type="ECO:0000313" key="4">
    <source>
        <dbReference type="Proteomes" id="UP000085678"/>
    </source>
</evidence>
<feature type="compositionally biased region" description="Acidic residues" evidence="1">
    <location>
        <begin position="408"/>
        <end position="423"/>
    </location>
</feature>
<dbReference type="InterPro" id="IPR016177">
    <property type="entry name" value="DNA-bd_dom_sf"/>
</dbReference>
<dbReference type="SMART" id="SM00391">
    <property type="entry name" value="MBD"/>
    <property type="match status" value="1"/>
</dbReference>
<feature type="compositionally biased region" description="Polar residues" evidence="1">
    <location>
        <begin position="247"/>
        <end position="256"/>
    </location>
</feature>
<dbReference type="InterPro" id="IPR001739">
    <property type="entry name" value="Methyl_CpG_DNA-bd"/>
</dbReference>
<feature type="region of interest" description="Disordered" evidence="1">
    <location>
        <begin position="70"/>
        <end position="94"/>
    </location>
</feature>
<feature type="region of interest" description="Disordered" evidence="1">
    <location>
        <begin position="352"/>
        <end position="549"/>
    </location>
</feature>
<feature type="domain" description="MBD" evidence="3">
    <location>
        <begin position="595"/>
        <end position="676"/>
    </location>
</feature>
<feature type="region of interest" description="Disordered" evidence="1">
    <location>
        <begin position="238"/>
        <end position="270"/>
    </location>
</feature>
<feature type="compositionally biased region" description="Basic and acidic residues" evidence="1">
    <location>
        <begin position="370"/>
        <end position="385"/>
    </location>
</feature>
<feature type="region of interest" description="Disordered" evidence="1">
    <location>
        <begin position="1570"/>
        <end position="1602"/>
    </location>
</feature>
<dbReference type="PROSITE" id="PS50982">
    <property type="entry name" value="MBD"/>
    <property type="match status" value="1"/>
</dbReference>
<dbReference type="SUPFAM" id="SSF54171">
    <property type="entry name" value="DNA-binding domain"/>
    <property type="match status" value="1"/>
</dbReference>
<dbReference type="OrthoDB" id="61560at2759"/>
<dbReference type="Gene3D" id="1.20.1280.50">
    <property type="match status" value="1"/>
</dbReference>
<dbReference type="GO" id="GO:0003677">
    <property type="term" value="F:DNA binding"/>
    <property type="evidence" value="ECO:0007669"/>
    <property type="project" value="InterPro"/>
</dbReference>
<dbReference type="SUPFAM" id="SSF57903">
    <property type="entry name" value="FYVE/PHD zinc finger"/>
    <property type="match status" value="1"/>
</dbReference>
<feature type="compositionally biased region" description="Polar residues" evidence="1">
    <location>
        <begin position="1589"/>
        <end position="1598"/>
    </location>
</feature>
<feature type="compositionally biased region" description="Basic residues" evidence="1">
    <location>
        <begin position="727"/>
        <end position="738"/>
    </location>
</feature>
<proteinExistence type="predicted"/>
<feature type="domain" description="F-box" evidence="2">
    <location>
        <begin position="1233"/>
        <end position="1279"/>
    </location>
</feature>
<dbReference type="RefSeq" id="XP_013394335.1">
    <property type="nucleotide sequence ID" value="XM_013538881.1"/>
</dbReference>
<evidence type="ECO:0000313" key="5">
    <source>
        <dbReference type="RefSeq" id="XP_013394335.1"/>
    </source>
</evidence>
<dbReference type="InterPro" id="IPR001810">
    <property type="entry name" value="F-box_dom"/>
</dbReference>
<reference evidence="5" key="1">
    <citation type="submission" date="2025-08" db="UniProtKB">
        <authorList>
            <consortium name="RefSeq"/>
        </authorList>
    </citation>
    <scope>IDENTIFICATION</scope>
    <source>
        <tissue evidence="5">Gonads</tissue>
    </source>
</reference>
<dbReference type="PANTHER" id="PTHR15739">
    <property type="entry name" value="ZINC FINGER PROTEIN"/>
    <property type="match status" value="1"/>
</dbReference>
<dbReference type="SMART" id="SM00256">
    <property type="entry name" value="FBOX"/>
    <property type="match status" value="1"/>
</dbReference>
<evidence type="ECO:0000256" key="1">
    <source>
        <dbReference type="SAM" id="MobiDB-lite"/>
    </source>
</evidence>
<dbReference type="STRING" id="7574.A0A1S3I7U2"/>
<dbReference type="InterPro" id="IPR011011">
    <property type="entry name" value="Znf_FYVE_PHD"/>
</dbReference>
<feature type="compositionally biased region" description="Basic and acidic residues" evidence="1">
    <location>
        <begin position="464"/>
        <end position="494"/>
    </location>
</feature>
<dbReference type="PROSITE" id="PS50181">
    <property type="entry name" value="FBOX"/>
    <property type="match status" value="1"/>
</dbReference>
<feature type="compositionally biased region" description="Acidic residues" evidence="1">
    <location>
        <begin position="512"/>
        <end position="524"/>
    </location>
</feature>
<dbReference type="InParanoid" id="A0A1S3I7U2"/>
<dbReference type="SUPFAM" id="SSF81383">
    <property type="entry name" value="F-box domain"/>
    <property type="match status" value="1"/>
</dbReference>
<accession>A0A1S3I7U2</accession>
<feature type="region of interest" description="Disordered" evidence="1">
    <location>
        <begin position="565"/>
        <end position="598"/>
    </location>
</feature>
<sequence>MKLAWALYNGDQIQRPLTMDPNHFGNNPNMWVQGGGYFPPMSPPFNGSSPPFNGVSPPFNGVSPPFNGPSPAFATHLSPGRSLGDYPPASSHPPHPGLMPPGFNHYTMRQPDASQGFGAFEEPMGFLQRPGEGYFHTLPPPPPLTSMAGFLQKDCVLTSTPVAPKMTVTQTGHQKLHSGTESVSAFLPFNLPTSHDNQVGVRGKQGENVVEQPVASGAATDEEGDRTDILEFNLPRDIPHSAHDQVTGKTNENQTETDAHRTNSDSFNSGRENKMEAVTLCEGEEKEIVRDQSKKVSCENSKVIPSLDSACEKNTLRQEELDNNFQGTNQDDVMATAECNNVNSDVAMVEGKIDKGNNGDEDEVCLLSPHSDKNEEEKDLSKSDENNSMEGSLGEEEEISLQPKSGMEGDDDIIGADVGDDSFSEAQTGEIEQGTENSGAGCNSDIDSKSMEDDTTDTVNQSMGDKDIERNALPDASENKNEDRECSNKDTENEGDKDDDDMEKNDQRVDESEMDTETNLENGEESPTLDKSSGVTVKSEPVDEFFDGNQTDGLMYKIKIEPDYVADNDEEDPGIEMESGPAKKERRSNKSMKVGPKSAKLRMPFEQGWKRELVIRNQLEGLTVSGNKRKSNQADVYYYNPEGRKLRSLVKVQEYLDMQGNTDLNLDCFSFIRKPIYKEPYEMVRTANRHAGRKSLTASPSFGSPTKEMLDMLNNATSTSWSDTRTTKHPRQKKKRGRPAAPKKLADIKIPEQDSKPEKIENVELTTEKEKSAGPAPKKIKLVFPVDEAEKSSPVGVSDSGTKKGASVVKSFVVGDKHRNHLVLKSPDQSLCSLNCPGLDGAPPSLQCGVCMCLFHPQCVNFIGSTREALFICLRCKDSVKKADVSLLKDTSPTQADALVMKPSNWTMKPSIWTKQKLEEFVKSKDQKQTKSEDDLELKITGVMSIVQNTPLESSQASGSTTPVSSSGAIRSILNQVPEVTPISLKTAPPPPPLVKAPTARLTREDSSPMGPPSILQAAPGAPRPNMIFTRLPVAPLPVISVSGPAPPVSMVPQPVPPMAFTRFAVPSSPCSSPGESPSHSPKIQVINQQDGSQKCQLLTLPMGVVKKINLSQPLAIKLNNQTYMIPPTCFVPTSKGIKIMLPSNTLPVTASTKVATVATTSSTSTVTNAGSSSDIQAAVSRAVSLQQKPFDESKGENGDNAENSDKNISMDNTKQPRRSVRIKTLDQSKMCHFRAFHMGFDSLMHVFQYLTTAELLRASRVCRTWRNIISQISFWTHVRLKDSCISDWEAAARHFKKFNTHTLDMRGLLHREDRNRTWHQMTAVLGELTSLRRIDFGRAPAIILQHVAERMPNLEVLTAEWITDTTTEPQMWSTNTKIDLGKFIQLANLQELRLRGLCGLVLPAFAFSGGLADFGKLKNLRILSLTTMKNVPDVEFAFIGQLENLEVLEIGDCTTWSAETYLLLSHLKQLHTLRLENGSENADSALAVSLKELTKLEQLELIMFVIGSHLAATLPQLTHIKTLSVWPNLTTPQAAVVNTNTLDAVSKLINLKTLDWGIMPDKNSSVILSDQQGENDQSSTAENKDASSSDNGEGSNRTPKKSIECIPFLPASTNHDSAESDVSMLPEYVSIDQLMDRLCAFLPKAQIRVFRVPVYSPPRIYRGV</sequence>
<dbReference type="InterPro" id="IPR032675">
    <property type="entry name" value="LRR_dom_sf"/>
</dbReference>
<organism evidence="4 5">
    <name type="scientific">Lingula anatina</name>
    <name type="common">Brachiopod</name>
    <name type="synonym">Lingula unguis</name>
    <dbReference type="NCBI Taxonomy" id="7574"/>
    <lineage>
        <taxon>Eukaryota</taxon>
        <taxon>Metazoa</taxon>
        <taxon>Spiralia</taxon>
        <taxon>Lophotrochozoa</taxon>
        <taxon>Brachiopoda</taxon>
        <taxon>Linguliformea</taxon>
        <taxon>Lingulata</taxon>
        <taxon>Lingulida</taxon>
        <taxon>Linguloidea</taxon>
        <taxon>Lingulidae</taxon>
        <taxon>Lingula</taxon>
    </lineage>
</organism>
<feature type="compositionally biased region" description="Acidic residues" evidence="1">
    <location>
        <begin position="565"/>
        <end position="575"/>
    </location>
</feature>
<gene>
    <name evidence="5" type="primary">LOC106161834</name>
</gene>
<evidence type="ECO:0000259" key="3">
    <source>
        <dbReference type="PROSITE" id="PS50982"/>
    </source>
</evidence>
<dbReference type="Gene3D" id="3.30.890.10">
    <property type="entry name" value="Methyl-cpg-binding Protein 2, Chain A"/>
    <property type="match status" value="1"/>
</dbReference>
<dbReference type="KEGG" id="lak:106161834"/>
<dbReference type="Gene3D" id="3.80.10.10">
    <property type="entry name" value="Ribonuclease Inhibitor"/>
    <property type="match status" value="1"/>
</dbReference>
<dbReference type="Proteomes" id="UP000085678">
    <property type="component" value="Unplaced"/>
</dbReference>
<evidence type="ECO:0000259" key="2">
    <source>
        <dbReference type="PROSITE" id="PS50181"/>
    </source>
</evidence>
<dbReference type="GeneID" id="106161834"/>
<protein>
    <submittedName>
        <fullName evidence="5">Uncharacterized protein LOC106161834 isoform X1</fullName>
    </submittedName>
</protein>
<dbReference type="SUPFAM" id="SSF52058">
    <property type="entry name" value="L domain-like"/>
    <property type="match status" value="1"/>
</dbReference>
<dbReference type="CDD" id="cd00122">
    <property type="entry name" value="MBD"/>
    <property type="match status" value="1"/>
</dbReference>
<feature type="compositionally biased region" description="Polar residues" evidence="1">
    <location>
        <begin position="1570"/>
        <end position="1582"/>
    </location>
</feature>
<feature type="region of interest" description="Disordered" evidence="1">
    <location>
        <begin position="716"/>
        <end position="760"/>
    </location>
</feature>
<name>A0A1S3I7U2_LINAN</name>
<dbReference type="InterPro" id="IPR036047">
    <property type="entry name" value="F-box-like_dom_sf"/>
</dbReference>
<feature type="compositionally biased region" description="Basic and acidic residues" evidence="1">
    <location>
        <begin position="744"/>
        <end position="760"/>
    </location>
</feature>